<feature type="compositionally biased region" description="Basic and acidic residues" evidence="1">
    <location>
        <begin position="155"/>
        <end position="167"/>
    </location>
</feature>
<accession>E2B9W2</accession>
<dbReference type="Proteomes" id="UP000008237">
    <property type="component" value="Unassembled WGS sequence"/>
</dbReference>
<evidence type="ECO:0000313" key="3">
    <source>
        <dbReference type="Proteomes" id="UP000008237"/>
    </source>
</evidence>
<dbReference type="AlphaFoldDB" id="E2B9W2"/>
<reference evidence="2 3" key="1">
    <citation type="journal article" date="2010" name="Science">
        <title>Genomic comparison of the ants Camponotus floridanus and Harpegnathos saltator.</title>
        <authorList>
            <person name="Bonasio R."/>
            <person name="Zhang G."/>
            <person name="Ye C."/>
            <person name="Mutti N.S."/>
            <person name="Fang X."/>
            <person name="Qin N."/>
            <person name="Donahue G."/>
            <person name="Yang P."/>
            <person name="Li Q."/>
            <person name="Li C."/>
            <person name="Zhang P."/>
            <person name="Huang Z."/>
            <person name="Berger S.L."/>
            <person name="Reinberg D."/>
            <person name="Wang J."/>
            <person name="Liebig J."/>
        </authorList>
    </citation>
    <scope>NUCLEOTIDE SEQUENCE [LARGE SCALE GENOMIC DNA]</scope>
    <source>
        <strain evidence="2 3">R22 G/1</strain>
    </source>
</reference>
<feature type="region of interest" description="Disordered" evidence="1">
    <location>
        <begin position="138"/>
        <end position="182"/>
    </location>
</feature>
<name>E2B9W2_HARSA</name>
<evidence type="ECO:0000256" key="1">
    <source>
        <dbReference type="SAM" id="MobiDB-lite"/>
    </source>
</evidence>
<dbReference type="InParanoid" id="E2B9W2"/>
<organism evidence="3">
    <name type="scientific">Harpegnathos saltator</name>
    <name type="common">Jerdon's jumping ant</name>
    <dbReference type="NCBI Taxonomy" id="610380"/>
    <lineage>
        <taxon>Eukaryota</taxon>
        <taxon>Metazoa</taxon>
        <taxon>Ecdysozoa</taxon>
        <taxon>Arthropoda</taxon>
        <taxon>Hexapoda</taxon>
        <taxon>Insecta</taxon>
        <taxon>Pterygota</taxon>
        <taxon>Neoptera</taxon>
        <taxon>Endopterygota</taxon>
        <taxon>Hymenoptera</taxon>
        <taxon>Apocrita</taxon>
        <taxon>Aculeata</taxon>
        <taxon>Formicoidea</taxon>
        <taxon>Formicidae</taxon>
        <taxon>Ponerinae</taxon>
        <taxon>Ponerini</taxon>
        <taxon>Harpegnathos</taxon>
    </lineage>
</organism>
<feature type="compositionally biased region" description="Basic and acidic residues" evidence="1">
    <location>
        <begin position="53"/>
        <end position="72"/>
    </location>
</feature>
<feature type="region of interest" description="Disordered" evidence="1">
    <location>
        <begin position="52"/>
        <end position="72"/>
    </location>
</feature>
<sequence>MGYKLNEQVCYLKSMLPEDNEFLKQLTAKSQLLSNYEKYCYLKNTSMKFNGKANKEQDTKTNDKKKQTKRADDSVLQKMFEEKDTQTADAKICCDKITNDYSYPTIIGQCIDETLNHSFDETRENTKITSDNGKITTNKTKIKEPMPNNYSRSNDFAKKVSNTDKPVRNKNIPPKIKKKDHVPKLGKSHKNLFKDEPVEQDHHQMKSADWLFKRSNGREKLRKTSNTYLPKVRKASELELEIDASIHDMIEKFGENIDKTLRLLKQKMEQVLEERSFFKRK</sequence>
<gene>
    <name evidence="2" type="ORF">EAI_16999</name>
</gene>
<dbReference type="OrthoDB" id="7687339at2759"/>
<dbReference type="EMBL" id="GL446605">
    <property type="protein sequence ID" value="EFN87549.1"/>
    <property type="molecule type" value="Genomic_DNA"/>
</dbReference>
<keyword evidence="3" id="KW-1185">Reference proteome</keyword>
<evidence type="ECO:0000313" key="2">
    <source>
        <dbReference type="EMBL" id="EFN87549.1"/>
    </source>
</evidence>
<protein>
    <submittedName>
        <fullName evidence="2">Uncharacterized protein</fullName>
    </submittedName>
</protein>
<proteinExistence type="predicted"/>